<feature type="compositionally biased region" description="Basic and acidic residues" evidence="1">
    <location>
        <begin position="1"/>
        <end position="14"/>
    </location>
</feature>
<name>A0ABP9J0B0_9ACTN</name>
<evidence type="ECO:0000313" key="2">
    <source>
        <dbReference type="EMBL" id="GAA5015327.1"/>
    </source>
</evidence>
<sequence length="77" mass="7763">MERTRRVDDAEPPRRAGGVEVSHEAGGAEVSRGAGGVEVSHEAGAGMSRRAEGSAGAGSLLDEELLPQLGQGAGQQP</sequence>
<dbReference type="Proteomes" id="UP001501759">
    <property type="component" value="Unassembled WGS sequence"/>
</dbReference>
<reference evidence="3" key="1">
    <citation type="journal article" date="2019" name="Int. J. Syst. Evol. Microbiol.">
        <title>The Global Catalogue of Microorganisms (GCM) 10K type strain sequencing project: providing services to taxonomists for standard genome sequencing and annotation.</title>
        <authorList>
            <consortium name="The Broad Institute Genomics Platform"/>
            <consortium name="The Broad Institute Genome Sequencing Center for Infectious Disease"/>
            <person name="Wu L."/>
            <person name="Ma J."/>
        </authorList>
    </citation>
    <scope>NUCLEOTIDE SEQUENCE [LARGE SCALE GENOMIC DNA]</scope>
    <source>
        <strain evidence="3">JCM 18409</strain>
    </source>
</reference>
<evidence type="ECO:0000313" key="3">
    <source>
        <dbReference type="Proteomes" id="UP001501759"/>
    </source>
</evidence>
<comment type="caution">
    <text evidence="2">The sequence shown here is derived from an EMBL/GenBank/DDBJ whole genome shotgun (WGS) entry which is preliminary data.</text>
</comment>
<accession>A0ABP9J0B0</accession>
<organism evidence="2 3">
    <name type="scientific">Streptomyces siamensis</name>
    <dbReference type="NCBI Taxonomy" id="1274986"/>
    <lineage>
        <taxon>Bacteria</taxon>
        <taxon>Bacillati</taxon>
        <taxon>Actinomycetota</taxon>
        <taxon>Actinomycetes</taxon>
        <taxon>Kitasatosporales</taxon>
        <taxon>Streptomycetaceae</taxon>
        <taxon>Streptomyces</taxon>
    </lineage>
</organism>
<dbReference type="EMBL" id="BAABKB010000013">
    <property type="protein sequence ID" value="GAA5015327.1"/>
    <property type="molecule type" value="Genomic_DNA"/>
</dbReference>
<protein>
    <submittedName>
        <fullName evidence="2">Uncharacterized protein</fullName>
    </submittedName>
</protein>
<evidence type="ECO:0000256" key="1">
    <source>
        <dbReference type="SAM" id="MobiDB-lite"/>
    </source>
</evidence>
<keyword evidence="3" id="KW-1185">Reference proteome</keyword>
<feature type="compositionally biased region" description="Low complexity" evidence="1">
    <location>
        <begin position="66"/>
        <end position="77"/>
    </location>
</feature>
<feature type="region of interest" description="Disordered" evidence="1">
    <location>
        <begin position="1"/>
        <end position="77"/>
    </location>
</feature>
<gene>
    <name evidence="2" type="ORF">GCM10023335_40120</name>
</gene>
<proteinExistence type="predicted"/>